<proteinExistence type="inferred from homology"/>
<dbReference type="EMBL" id="LAZR01015666">
    <property type="protein sequence ID" value="KKM07930.1"/>
    <property type="molecule type" value="Genomic_DNA"/>
</dbReference>
<accession>A0A0F9HA53</accession>
<dbReference type="Pfam" id="PF01183">
    <property type="entry name" value="Glyco_hydro_25"/>
    <property type="match status" value="1"/>
</dbReference>
<dbReference type="Gene3D" id="3.20.20.80">
    <property type="entry name" value="Glycosidases"/>
    <property type="match status" value="1"/>
</dbReference>
<dbReference type="InterPro" id="IPR002053">
    <property type="entry name" value="Glyco_hydro_25"/>
</dbReference>
<comment type="caution">
    <text evidence="2">The sequence shown here is derived from an EMBL/GenBank/DDBJ whole genome shotgun (WGS) entry which is preliminary data.</text>
</comment>
<dbReference type="GO" id="GO:0016998">
    <property type="term" value="P:cell wall macromolecule catabolic process"/>
    <property type="evidence" value="ECO:0007669"/>
    <property type="project" value="InterPro"/>
</dbReference>
<evidence type="ECO:0000256" key="1">
    <source>
        <dbReference type="ARBA" id="ARBA00010646"/>
    </source>
</evidence>
<protein>
    <submittedName>
        <fullName evidence="2">Uncharacterized protein</fullName>
    </submittedName>
</protein>
<sequence>MTKYVRIKHDREYWEDCKTGKLVPNSRHQDPCFNEKFTGDYAYPAPVPHFSKPAGGGNAVRLNEAWWKFTKAINTAEAWKALRRNNGGWINYASNKEWPGGTTVPDPPFTFPIVEGINSIDNTCEVLARKNNSTQIKTFILSESPPDPAIINPRTHPELFCYFRSISKEGILGDAPDGVESYFPLLAKAEAWIPDEKLEFIDELPEEPPMPIPEEPDFIDLSHHNGAAYKNNPLDWQAIRDAGIDGAIAKAWDGWFMAPGGYPERQHFDAEFLTNWTSMVELTLRGAFLYGRFDTESWRPDSLAEQVSKTIAYIPLPRKPKDILMLDIEQKATQIAHISLADREAMLVEALQEAESKWDKKFIWLYSAQWWWNYQMPKVLNPYFLEFPMVVAYYGTDPLTEWLPNGWPIENVIAHQYTDEYNIPGYPNPTLDFDGNQFLWDWDEYFDTANPTPPPDPEPPAENPALKLALDDMQNVINVHRPKKT</sequence>
<reference evidence="2" key="1">
    <citation type="journal article" date="2015" name="Nature">
        <title>Complex archaea that bridge the gap between prokaryotes and eukaryotes.</title>
        <authorList>
            <person name="Spang A."/>
            <person name="Saw J.H."/>
            <person name="Jorgensen S.L."/>
            <person name="Zaremba-Niedzwiedzka K."/>
            <person name="Martijn J."/>
            <person name="Lind A.E."/>
            <person name="van Eijk R."/>
            <person name="Schleper C."/>
            <person name="Guy L."/>
            <person name="Ettema T.J."/>
        </authorList>
    </citation>
    <scope>NUCLEOTIDE SEQUENCE</scope>
</reference>
<dbReference type="InterPro" id="IPR017853">
    <property type="entry name" value="GH"/>
</dbReference>
<dbReference type="GO" id="GO:0009253">
    <property type="term" value="P:peptidoglycan catabolic process"/>
    <property type="evidence" value="ECO:0007669"/>
    <property type="project" value="InterPro"/>
</dbReference>
<comment type="similarity">
    <text evidence="1">Belongs to the glycosyl hydrolase 25 family.</text>
</comment>
<gene>
    <name evidence="2" type="ORF">LCGC14_1728990</name>
</gene>
<dbReference type="AlphaFoldDB" id="A0A0F9HA53"/>
<dbReference type="SUPFAM" id="SSF51445">
    <property type="entry name" value="(Trans)glycosidases"/>
    <property type="match status" value="1"/>
</dbReference>
<evidence type="ECO:0000313" key="2">
    <source>
        <dbReference type="EMBL" id="KKM07930.1"/>
    </source>
</evidence>
<name>A0A0F9HA53_9ZZZZ</name>
<organism evidence="2">
    <name type="scientific">marine sediment metagenome</name>
    <dbReference type="NCBI Taxonomy" id="412755"/>
    <lineage>
        <taxon>unclassified sequences</taxon>
        <taxon>metagenomes</taxon>
        <taxon>ecological metagenomes</taxon>
    </lineage>
</organism>
<dbReference type="GO" id="GO:0003796">
    <property type="term" value="F:lysozyme activity"/>
    <property type="evidence" value="ECO:0007669"/>
    <property type="project" value="InterPro"/>
</dbReference>